<dbReference type="RefSeq" id="WP_069122832.1">
    <property type="nucleotide sequence ID" value="NZ_MARB01000006.1"/>
</dbReference>
<dbReference type="EMBL" id="MARB01000006">
    <property type="protein sequence ID" value="ODJ88453.1"/>
    <property type="molecule type" value="Genomic_DNA"/>
</dbReference>
<keyword evidence="2" id="KW-1185">Reference proteome</keyword>
<dbReference type="OrthoDB" id="5772667at2"/>
<dbReference type="Proteomes" id="UP000094769">
    <property type="component" value="Unassembled WGS sequence"/>
</dbReference>
<organism evidence="1 2">
    <name type="scientific">Candidatus Thiodiazotropha endolucinida</name>
    <dbReference type="NCBI Taxonomy" id="1655433"/>
    <lineage>
        <taxon>Bacteria</taxon>
        <taxon>Pseudomonadati</taxon>
        <taxon>Pseudomonadota</taxon>
        <taxon>Gammaproteobacteria</taxon>
        <taxon>Chromatiales</taxon>
        <taxon>Sedimenticolaceae</taxon>
        <taxon>Candidatus Thiodiazotropha</taxon>
    </lineage>
</organism>
<evidence type="ECO:0000313" key="2">
    <source>
        <dbReference type="Proteomes" id="UP000094769"/>
    </source>
</evidence>
<protein>
    <submittedName>
        <fullName evidence="1">Uncharacterized protein</fullName>
    </submittedName>
</protein>
<reference evidence="1 2" key="1">
    <citation type="submission" date="2016-06" db="EMBL/GenBank/DDBJ databases">
        <title>Genome sequence of endosymbiont of Candidatus Endolucinida thiodiazotropha.</title>
        <authorList>
            <person name="Poehlein A."/>
            <person name="Koenig S."/>
            <person name="Heiden S.E."/>
            <person name="Thuermer A."/>
            <person name="Voget S."/>
            <person name="Daniel R."/>
            <person name="Markert S."/>
            <person name="Gros O."/>
            <person name="Schweder T."/>
        </authorList>
    </citation>
    <scope>NUCLEOTIDE SEQUENCE [LARGE SCALE GENOMIC DNA]</scope>
    <source>
        <strain evidence="1 2">COS</strain>
    </source>
</reference>
<dbReference type="AlphaFoldDB" id="A0A7Z1AGE2"/>
<sequence>MSEEILQRLLQVVQELYAETASLTENDSELQLWYNRGYADGMVEAMQKLGYSAPLETAGVVVDRSLIAGHELLPWGKAYRHGFEMGEKETGEVL</sequence>
<proteinExistence type="predicted"/>
<comment type="caution">
    <text evidence="1">The sequence shown here is derived from an EMBL/GenBank/DDBJ whole genome shotgun (WGS) entry which is preliminary data.</text>
</comment>
<evidence type="ECO:0000313" key="1">
    <source>
        <dbReference type="EMBL" id="ODJ88453.1"/>
    </source>
</evidence>
<name>A0A7Z1AGE2_9GAMM</name>
<gene>
    <name evidence="1" type="ORF">CODIS_14600</name>
</gene>
<accession>A0A7Z1AGE2</accession>